<protein>
    <recommendedName>
        <fullName evidence="5">C-type lectin domain-containing protein</fullName>
    </recommendedName>
</protein>
<reference evidence="3" key="1">
    <citation type="submission" date="2021-03" db="EMBL/GenBank/DDBJ databases">
        <authorList>
            <person name="Bekaert M."/>
        </authorList>
    </citation>
    <scope>NUCLEOTIDE SEQUENCE</scope>
</reference>
<sequence length="750" mass="84648">MSTVSISTEKNSDASSASRQVHNASTPAFTELTEQTTKFATTPGAPDIKYPMTLMSSDSHNQLTSYENIIHSTSHEVLNRNINADFPIGLLVGLIVTALVIASVVVLLVVCRFKHKGLFRNKKFDNDSHITKFNIPNFNENAKTSDTKTQTVQNSTYAMHTARENENVFSLSDPDLNNMNINNTSNSEYAVVIKNKQMIDNVTNQQQSQDKENLDVIENEYDGLNHNRPNSFTDRNNTTNIYDTALGVRDDAIVFIQNSTTWNEAFTKCSEQNSKLAVISDVERNRSCDSTSLVHREKQFWIGNFYKLSGRISVKGCYNISNSTMEGGYKTLYQCFVLCSRGMKEVGLFAYKAVFESNCICDHHLHLNHSKDFQMVKENRCSNISLFWWVYTEKNSQKDYHDLRSEIPRENLPYGCERNAENNNSIVFPDYFRFALSSSVNTGKLFTLQEIVLYTLDQLLVSKLNGHIRINQTKVSWTEAVVQCNITGSRIASETDIHQDKQLCKTDILQNQTFGLGTTTDCPILLKLKRLTDRANCICNFKGVTTNALVENQTIINVFKSDKIFMVEVYKKITKFATIPGAPDIKSPMTYISSDLHSHVTKSSKENIVHSTSHEVLNENVNDNSPIGLLVGIIVTALVLVAVIVLLVVCRFKRKGLFRNKLYGDDSRITMFNSPNYKETDITSDSKTQTVQNSTYDMHDMHTANENENGFSLSVPDSNNINNKSNSEYAVVIKNKQIIGNDTNQQQSHD</sequence>
<name>A0A8S3V2Q2_MYTED</name>
<evidence type="ECO:0000313" key="3">
    <source>
        <dbReference type="EMBL" id="CAG2251662.1"/>
    </source>
</evidence>
<evidence type="ECO:0008006" key="5">
    <source>
        <dbReference type="Google" id="ProtNLM"/>
    </source>
</evidence>
<keyword evidence="4" id="KW-1185">Reference proteome</keyword>
<evidence type="ECO:0000256" key="1">
    <source>
        <dbReference type="SAM" id="MobiDB-lite"/>
    </source>
</evidence>
<keyword evidence="2" id="KW-0472">Membrane</keyword>
<proteinExistence type="predicted"/>
<dbReference type="AlphaFoldDB" id="A0A8S3V2Q2"/>
<organism evidence="3 4">
    <name type="scientific">Mytilus edulis</name>
    <name type="common">Blue mussel</name>
    <dbReference type="NCBI Taxonomy" id="6550"/>
    <lineage>
        <taxon>Eukaryota</taxon>
        <taxon>Metazoa</taxon>
        <taxon>Spiralia</taxon>
        <taxon>Lophotrochozoa</taxon>
        <taxon>Mollusca</taxon>
        <taxon>Bivalvia</taxon>
        <taxon>Autobranchia</taxon>
        <taxon>Pteriomorphia</taxon>
        <taxon>Mytilida</taxon>
        <taxon>Mytiloidea</taxon>
        <taxon>Mytilidae</taxon>
        <taxon>Mytilinae</taxon>
        <taxon>Mytilus</taxon>
    </lineage>
</organism>
<evidence type="ECO:0000256" key="2">
    <source>
        <dbReference type="SAM" id="Phobius"/>
    </source>
</evidence>
<dbReference type="Proteomes" id="UP000683360">
    <property type="component" value="Unassembled WGS sequence"/>
</dbReference>
<comment type="caution">
    <text evidence="3">The sequence shown here is derived from an EMBL/GenBank/DDBJ whole genome shotgun (WGS) entry which is preliminary data.</text>
</comment>
<dbReference type="EMBL" id="CAJPWZ010003096">
    <property type="protein sequence ID" value="CAG2251662.1"/>
    <property type="molecule type" value="Genomic_DNA"/>
</dbReference>
<keyword evidence="2" id="KW-0812">Transmembrane</keyword>
<keyword evidence="2" id="KW-1133">Transmembrane helix</keyword>
<feature type="transmembrane region" description="Helical" evidence="2">
    <location>
        <begin position="627"/>
        <end position="649"/>
    </location>
</feature>
<dbReference type="Gene3D" id="3.10.100.10">
    <property type="entry name" value="Mannose-Binding Protein A, subunit A"/>
    <property type="match status" value="1"/>
</dbReference>
<evidence type="ECO:0000313" key="4">
    <source>
        <dbReference type="Proteomes" id="UP000683360"/>
    </source>
</evidence>
<dbReference type="InterPro" id="IPR016187">
    <property type="entry name" value="CTDL_fold"/>
</dbReference>
<feature type="transmembrane region" description="Helical" evidence="2">
    <location>
        <begin position="88"/>
        <end position="110"/>
    </location>
</feature>
<feature type="region of interest" description="Disordered" evidence="1">
    <location>
        <begin position="1"/>
        <end position="27"/>
    </location>
</feature>
<gene>
    <name evidence="3" type="ORF">MEDL_63302</name>
</gene>
<dbReference type="InterPro" id="IPR016186">
    <property type="entry name" value="C-type_lectin-like/link_sf"/>
</dbReference>
<dbReference type="CDD" id="cd00037">
    <property type="entry name" value="CLECT"/>
    <property type="match status" value="1"/>
</dbReference>
<accession>A0A8S3V2Q2</accession>
<dbReference type="SUPFAM" id="SSF56436">
    <property type="entry name" value="C-type lectin-like"/>
    <property type="match status" value="1"/>
</dbReference>